<dbReference type="SUPFAM" id="SSF56112">
    <property type="entry name" value="Protein kinase-like (PK-like)"/>
    <property type="match status" value="1"/>
</dbReference>
<dbReference type="InterPro" id="IPR011009">
    <property type="entry name" value="Kinase-like_dom_sf"/>
</dbReference>
<dbReference type="Gene3D" id="3.90.810.10">
    <property type="entry name" value="CRIB domain"/>
    <property type="match status" value="1"/>
</dbReference>
<dbReference type="InterPro" id="IPR036936">
    <property type="entry name" value="CRIB_dom_sf"/>
</dbReference>
<reference evidence="16" key="1">
    <citation type="submission" date="2025-08" db="UniProtKB">
        <authorList>
            <consortium name="RefSeq"/>
        </authorList>
    </citation>
    <scope>IDENTIFICATION</scope>
</reference>
<evidence type="ECO:0000256" key="12">
    <source>
        <dbReference type="SAM" id="MobiDB-lite"/>
    </source>
</evidence>
<dbReference type="InterPro" id="IPR000095">
    <property type="entry name" value="CRIB_dom"/>
</dbReference>
<keyword evidence="5" id="KW-0808">Transferase</keyword>
<evidence type="ECO:0000313" key="16">
    <source>
        <dbReference type="RefSeq" id="XP_011642390.1"/>
    </source>
</evidence>
<dbReference type="GeneID" id="105430497"/>
<sequence>MFTKKKKKPQISTPTNFEHRVHTGFDKREGKFVGLPLQWASIVGNNQILKSTNRPLPLVDPSEITPTEILDLKTIVRGHNDPRINRQLATDRTVENGLPKTSTVARSNSLRSSSPPRLRRDYRHNSNLPPSVPEGQEISSSNVNQGFTNFGKPHNYIDKLRQNSPNVGSGLNSSMQNMIPNLQNLNPNMQSSPNLTHSGSNVPNLSLNFQNLSPIVNSQAPVQSPSTPQLLDTEFHRLNSQITMTSGQYNGNVQGSTTEASREHQVGQNILLHKLQPKISPVGSIASQRPLSQLSSHNINKYPQTYMSENSSNLQSHLKKPMETSQSMHNLSKPSISSAVSGTSSTPDQNQNMKNAVSSGNLAVGANTNNTNKQTEQRLTHEQFRAALQMVVSQGDPRENLENFLKIGEGSTGTVCIATDKSTNRQVAVKKMDLRKQQRRELLFNEVVIMRDYHHPNIVEMYNSFLVDDELWVVMEYLEGGALTDIVTHSRMDESQIATVCSQCLKPLAYLHSQGVIHRDIKSDSILLTADGRVKLSDFGFCAQVSQELPKRKSLVGTPYWMSPEVISRLPYGPEVDIWSLGIMIIEMIDGEPPFFNEPPLQAMRRIRDMPPPKLKNFHKVSPRLQGFLERMLVRDPAQRATAAELLQHPFLRQAQSPSILIPLMRGARHTNC</sequence>
<feature type="compositionally biased region" description="Low complexity" evidence="12">
    <location>
        <begin position="106"/>
        <end position="116"/>
    </location>
</feature>
<dbReference type="CDD" id="cd01093">
    <property type="entry name" value="CRIB_PAK_like"/>
    <property type="match status" value="1"/>
</dbReference>
<feature type="compositionally biased region" description="Polar residues" evidence="12">
    <location>
        <begin position="137"/>
        <end position="147"/>
    </location>
</feature>
<feature type="domain" description="Protein kinase" evidence="13">
    <location>
        <begin position="401"/>
        <end position="652"/>
    </location>
</feature>
<dbReference type="PANTHER" id="PTHR45832">
    <property type="entry name" value="SERINE/THREONINE-PROTEIN KINASE SAMKA-RELATED-RELATED"/>
    <property type="match status" value="1"/>
</dbReference>
<dbReference type="PANTHER" id="PTHR45832:SF8">
    <property type="entry name" value="PROTEIN KINASE DOMAIN-CONTAINING PROTEIN"/>
    <property type="match status" value="1"/>
</dbReference>
<feature type="compositionally biased region" description="Polar residues" evidence="12">
    <location>
        <begin position="323"/>
        <end position="334"/>
    </location>
</feature>
<evidence type="ECO:0000256" key="10">
    <source>
        <dbReference type="ARBA" id="ARBA00048679"/>
    </source>
</evidence>
<keyword evidence="3" id="KW-0723">Serine/threonine-protein kinase</keyword>
<evidence type="ECO:0000256" key="1">
    <source>
        <dbReference type="ARBA" id="ARBA00008874"/>
    </source>
</evidence>
<dbReference type="CDD" id="cd06648">
    <property type="entry name" value="STKc_PAK_II"/>
    <property type="match status" value="1"/>
</dbReference>
<dbReference type="PROSITE" id="PS50108">
    <property type="entry name" value="CRIB"/>
    <property type="match status" value="1"/>
</dbReference>
<feature type="compositionally biased region" description="Polar residues" evidence="12">
    <location>
        <begin position="346"/>
        <end position="355"/>
    </location>
</feature>
<organism evidence="15 16">
    <name type="scientific">Pogonomyrmex barbatus</name>
    <name type="common">red harvester ant</name>
    <dbReference type="NCBI Taxonomy" id="144034"/>
    <lineage>
        <taxon>Eukaryota</taxon>
        <taxon>Metazoa</taxon>
        <taxon>Ecdysozoa</taxon>
        <taxon>Arthropoda</taxon>
        <taxon>Hexapoda</taxon>
        <taxon>Insecta</taxon>
        <taxon>Pterygota</taxon>
        <taxon>Neoptera</taxon>
        <taxon>Endopterygota</taxon>
        <taxon>Hymenoptera</taxon>
        <taxon>Apocrita</taxon>
        <taxon>Aculeata</taxon>
        <taxon>Formicoidea</taxon>
        <taxon>Formicidae</taxon>
        <taxon>Myrmicinae</taxon>
        <taxon>Pogonomyrmex</taxon>
    </lineage>
</organism>
<dbReference type="AlphaFoldDB" id="A0A6I9WI72"/>
<keyword evidence="6 11" id="KW-0547">Nucleotide-binding</keyword>
<dbReference type="Gene3D" id="1.10.510.10">
    <property type="entry name" value="Transferase(Phosphotransferase) domain 1"/>
    <property type="match status" value="1"/>
</dbReference>
<keyword evidence="7 16" id="KW-0418">Kinase</keyword>
<dbReference type="OrthoDB" id="1022360at2759"/>
<dbReference type="FunFam" id="3.30.200.20:FF:000141">
    <property type="entry name" value="Non-specific serine/threonine protein kinase"/>
    <property type="match status" value="1"/>
</dbReference>
<dbReference type="EC" id="2.7.11.1" evidence="2"/>
<proteinExistence type="inferred from homology"/>
<feature type="region of interest" description="Disordered" evidence="12">
    <location>
        <begin position="93"/>
        <end position="147"/>
    </location>
</feature>
<evidence type="ECO:0000259" key="14">
    <source>
        <dbReference type="PROSITE" id="PS50108"/>
    </source>
</evidence>
<evidence type="ECO:0000256" key="3">
    <source>
        <dbReference type="ARBA" id="ARBA00022527"/>
    </source>
</evidence>
<dbReference type="GO" id="GO:0004674">
    <property type="term" value="F:protein serine/threonine kinase activity"/>
    <property type="evidence" value="ECO:0007669"/>
    <property type="project" value="UniProtKB-KW"/>
</dbReference>
<comment type="similarity">
    <text evidence="1">Belongs to the protein kinase superfamily. STE Ser/Thr protein kinase family. STE20 subfamily.</text>
</comment>
<dbReference type="PROSITE" id="PS50011">
    <property type="entry name" value="PROTEIN_KINASE_DOM"/>
    <property type="match status" value="1"/>
</dbReference>
<keyword evidence="8 11" id="KW-0067">ATP-binding</keyword>
<evidence type="ECO:0000256" key="7">
    <source>
        <dbReference type="ARBA" id="ARBA00022777"/>
    </source>
</evidence>
<evidence type="ECO:0000256" key="11">
    <source>
        <dbReference type="PROSITE-ProRule" id="PRU10141"/>
    </source>
</evidence>
<evidence type="ECO:0000256" key="2">
    <source>
        <dbReference type="ARBA" id="ARBA00012513"/>
    </source>
</evidence>
<evidence type="ECO:0000256" key="9">
    <source>
        <dbReference type="ARBA" id="ARBA00047899"/>
    </source>
</evidence>
<feature type="compositionally biased region" description="Low complexity" evidence="12">
    <location>
        <begin position="335"/>
        <end position="345"/>
    </location>
</feature>
<accession>A0A6I9WI72</accession>
<dbReference type="InterPro" id="IPR051931">
    <property type="entry name" value="PAK3-like"/>
</dbReference>
<name>A0A6I9WI72_9HYME</name>
<feature type="domain" description="CRIB" evidence="14">
    <location>
        <begin position="11"/>
        <end position="24"/>
    </location>
</feature>
<keyword evidence="4" id="KW-0597">Phosphoprotein</keyword>
<evidence type="ECO:0000256" key="6">
    <source>
        <dbReference type="ARBA" id="ARBA00022741"/>
    </source>
</evidence>
<dbReference type="KEGG" id="pbar:105430497"/>
<protein>
    <recommendedName>
        <fullName evidence="2">non-specific serine/threonine protein kinase</fullName>
        <ecNumber evidence="2">2.7.11.1</ecNumber>
    </recommendedName>
</protein>
<feature type="region of interest" description="Disordered" evidence="12">
    <location>
        <begin position="308"/>
        <end position="355"/>
    </location>
</feature>
<dbReference type="Proteomes" id="UP000504615">
    <property type="component" value="Unplaced"/>
</dbReference>
<dbReference type="Gene3D" id="3.30.200.20">
    <property type="entry name" value="Phosphorylase Kinase, domain 1"/>
    <property type="match status" value="1"/>
</dbReference>
<evidence type="ECO:0000256" key="5">
    <source>
        <dbReference type="ARBA" id="ARBA00022679"/>
    </source>
</evidence>
<evidence type="ECO:0000256" key="8">
    <source>
        <dbReference type="ARBA" id="ARBA00022840"/>
    </source>
</evidence>
<dbReference type="Pfam" id="PF00786">
    <property type="entry name" value="PBD"/>
    <property type="match status" value="1"/>
</dbReference>
<comment type="catalytic activity">
    <reaction evidence="10">
        <text>L-seryl-[protein] + ATP = O-phospho-L-seryl-[protein] + ADP + H(+)</text>
        <dbReference type="Rhea" id="RHEA:17989"/>
        <dbReference type="Rhea" id="RHEA-COMP:9863"/>
        <dbReference type="Rhea" id="RHEA-COMP:11604"/>
        <dbReference type="ChEBI" id="CHEBI:15378"/>
        <dbReference type="ChEBI" id="CHEBI:29999"/>
        <dbReference type="ChEBI" id="CHEBI:30616"/>
        <dbReference type="ChEBI" id="CHEBI:83421"/>
        <dbReference type="ChEBI" id="CHEBI:456216"/>
        <dbReference type="EC" id="2.7.11.1"/>
    </reaction>
</comment>
<dbReference type="RefSeq" id="XP_011642390.1">
    <property type="nucleotide sequence ID" value="XM_011644088.2"/>
</dbReference>
<comment type="catalytic activity">
    <reaction evidence="9">
        <text>L-threonyl-[protein] + ATP = O-phospho-L-threonyl-[protein] + ADP + H(+)</text>
        <dbReference type="Rhea" id="RHEA:46608"/>
        <dbReference type="Rhea" id="RHEA-COMP:11060"/>
        <dbReference type="Rhea" id="RHEA-COMP:11605"/>
        <dbReference type="ChEBI" id="CHEBI:15378"/>
        <dbReference type="ChEBI" id="CHEBI:30013"/>
        <dbReference type="ChEBI" id="CHEBI:30616"/>
        <dbReference type="ChEBI" id="CHEBI:61977"/>
        <dbReference type="ChEBI" id="CHEBI:456216"/>
        <dbReference type="EC" id="2.7.11.1"/>
    </reaction>
</comment>
<dbReference type="PROSITE" id="PS00107">
    <property type="entry name" value="PROTEIN_KINASE_ATP"/>
    <property type="match status" value="1"/>
</dbReference>
<dbReference type="InterPro" id="IPR000719">
    <property type="entry name" value="Prot_kinase_dom"/>
</dbReference>
<gene>
    <name evidence="16" type="primary">LOC105430497</name>
</gene>
<dbReference type="FunFam" id="1.10.510.10:FF:000073">
    <property type="entry name" value="Non-specific serine/threonine protein kinase"/>
    <property type="match status" value="1"/>
</dbReference>
<dbReference type="GO" id="GO:0005524">
    <property type="term" value="F:ATP binding"/>
    <property type="evidence" value="ECO:0007669"/>
    <property type="project" value="UniProtKB-UniRule"/>
</dbReference>
<dbReference type="InterPro" id="IPR033923">
    <property type="entry name" value="PAK_BD"/>
</dbReference>
<evidence type="ECO:0000313" key="15">
    <source>
        <dbReference type="Proteomes" id="UP000504615"/>
    </source>
</evidence>
<evidence type="ECO:0000259" key="13">
    <source>
        <dbReference type="PROSITE" id="PS50011"/>
    </source>
</evidence>
<dbReference type="CTD" id="32631"/>
<dbReference type="Pfam" id="PF00069">
    <property type="entry name" value="Pkinase"/>
    <property type="match status" value="1"/>
</dbReference>
<dbReference type="SMART" id="SM00285">
    <property type="entry name" value="PBD"/>
    <property type="match status" value="1"/>
</dbReference>
<dbReference type="FunFam" id="3.90.810.10:FF:000002">
    <property type="entry name" value="Non-specific serine/threonine protein kinase"/>
    <property type="match status" value="1"/>
</dbReference>
<feature type="binding site" evidence="11">
    <location>
        <position position="431"/>
    </location>
    <ligand>
        <name>ATP</name>
        <dbReference type="ChEBI" id="CHEBI:30616"/>
    </ligand>
</feature>
<keyword evidence="15" id="KW-1185">Reference proteome</keyword>
<evidence type="ECO:0000256" key="4">
    <source>
        <dbReference type="ARBA" id="ARBA00022553"/>
    </source>
</evidence>
<dbReference type="InterPro" id="IPR017441">
    <property type="entry name" value="Protein_kinase_ATP_BS"/>
</dbReference>